<dbReference type="InterPro" id="IPR004096">
    <property type="entry name" value="V4R"/>
</dbReference>
<dbReference type="Gene3D" id="1.10.10.60">
    <property type="entry name" value="Homeodomain-like"/>
    <property type="match status" value="1"/>
</dbReference>
<protein>
    <submittedName>
        <fullName evidence="7">Sigma 54-interacting transcriptional regulator</fullName>
    </submittedName>
</protein>
<evidence type="ECO:0000256" key="5">
    <source>
        <dbReference type="ARBA" id="ARBA00023163"/>
    </source>
</evidence>
<dbReference type="FunFam" id="3.40.50.300:FF:000006">
    <property type="entry name" value="DNA-binding transcriptional regulator NtrC"/>
    <property type="match status" value="1"/>
</dbReference>
<dbReference type="Pfam" id="PF00158">
    <property type="entry name" value="Sigma54_activat"/>
    <property type="match status" value="1"/>
</dbReference>
<dbReference type="RefSeq" id="WP_182217818.1">
    <property type="nucleotide sequence ID" value="NZ_JACEZS010000009.1"/>
</dbReference>
<dbReference type="GO" id="GO:0005524">
    <property type="term" value="F:ATP binding"/>
    <property type="evidence" value="ECO:0007669"/>
    <property type="project" value="UniProtKB-KW"/>
</dbReference>
<reference evidence="7 8" key="1">
    <citation type="submission" date="2020-07" db="EMBL/GenBank/DDBJ databases">
        <title>Novel species isolated from subtropical streams in China.</title>
        <authorList>
            <person name="Lu H."/>
        </authorList>
    </citation>
    <scope>NUCLEOTIDE SEQUENCE [LARGE SCALE GENOMIC DNA]</scope>
    <source>
        <strain evidence="7 8">FT3S</strain>
    </source>
</reference>
<dbReference type="PANTHER" id="PTHR32071">
    <property type="entry name" value="TRANSCRIPTIONAL REGULATORY PROTEIN"/>
    <property type="match status" value="1"/>
</dbReference>
<dbReference type="InterPro" id="IPR025662">
    <property type="entry name" value="Sigma_54_int_dom_ATP-bd_1"/>
</dbReference>
<dbReference type="Proteomes" id="UP000566711">
    <property type="component" value="Unassembled WGS sequence"/>
</dbReference>
<dbReference type="PANTHER" id="PTHR32071:SF99">
    <property type="entry name" value="TRANSCRIPTIONAL REGULATORY PROTEIN"/>
    <property type="match status" value="1"/>
</dbReference>
<evidence type="ECO:0000313" key="8">
    <source>
        <dbReference type="Proteomes" id="UP000566711"/>
    </source>
</evidence>
<gene>
    <name evidence="7" type="ORF">H3H36_12105</name>
</gene>
<dbReference type="InterPro" id="IPR025944">
    <property type="entry name" value="Sigma_54_int_dom_CS"/>
</dbReference>
<dbReference type="InterPro" id="IPR024096">
    <property type="entry name" value="NO_sig/Golgi_transp_ligand-bd"/>
</dbReference>
<dbReference type="InterPro" id="IPR025943">
    <property type="entry name" value="Sigma_54_int_dom_ATP-bd_2"/>
</dbReference>
<dbReference type="InterPro" id="IPR002197">
    <property type="entry name" value="HTH_Fis"/>
</dbReference>
<dbReference type="Pfam" id="PF02954">
    <property type="entry name" value="HTH_8"/>
    <property type="match status" value="1"/>
</dbReference>
<dbReference type="AlphaFoldDB" id="A0A7W2EHY2"/>
<evidence type="ECO:0000256" key="1">
    <source>
        <dbReference type="ARBA" id="ARBA00022741"/>
    </source>
</evidence>
<name>A0A7W2EHY2_9BURK</name>
<evidence type="ECO:0000256" key="2">
    <source>
        <dbReference type="ARBA" id="ARBA00022840"/>
    </source>
</evidence>
<dbReference type="EMBL" id="JACEZS010000009">
    <property type="protein sequence ID" value="MBA5606100.1"/>
    <property type="molecule type" value="Genomic_DNA"/>
</dbReference>
<keyword evidence="2" id="KW-0067">ATP-binding</keyword>
<dbReference type="Gene3D" id="3.30.1380.20">
    <property type="entry name" value="Trafficking protein particle complex subunit 3"/>
    <property type="match status" value="1"/>
</dbReference>
<dbReference type="InterPro" id="IPR027417">
    <property type="entry name" value="P-loop_NTPase"/>
</dbReference>
<dbReference type="Pfam" id="PF25601">
    <property type="entry name" value="AAA_lid_14"/>
    <property type="match status" value="1"/>
</dbReference>
<sequence>MAKDKALSEVFNLRARLRFDTAHGNIWLDESRMMLLHTRAFGALRKELFDSLGVERARGLLVRMGFVAGQQDGELAKKLAGDRPLGEIFLLGPEIHGLEGIVKTRTIQCDLDFENGNFYGEFTLENSWEAESHLQIFGTGEDHACWSVIGYASGYVTAFMNRLIVFRETACHAAGATLCSMIGKNAEEWDEDYLRYFHPENIAEQMIELQQQVTQLRETLGTARGADNLVGDSPAFKSAFSLLQRAALSPINVLLLGETGVGKERFARWLHDNGPRADKPFIAVNCAAIPHDLIESELFGVTKGAYTGAEQSRPGRFERAHGGTLFLDEVGDLAPAAQVKLLRVLQTGEVERLGDDHARKVDVRLVSATNVNLQQAIGTGKFRADLYYRLATYPVTIPPLRERPTDLPLLVASFIEKFSALYPKKVLGVTERAMQMLSQYAWPGNIRELENVIERGVLLVPPGGRIEASHLFAEQQQFEQEGEGIDQAGNLPERSAAREQVLCEELLGPEFNLIAHENALVDLAVKKANGNLSQAARLLGITRRQLAYKFNRSGD</sequence>
<keyword evidence="4" id="KW-0238">DNA-binding</keyword>
<evidence type="ECO:0000256" key="3">
    <source>
        <dbReference type="ARBA" id="ARBA00023015"/>
    </source>
</evidence>
<dbReference type="PRINTS" id="PR01590">
    <property type="entry name" value="HTHFIS"/>
</dbReference>
<dbReference type="SMART" id="SM00989">
    <property type="entry name" value="V4R"/>
    <property type="match status" value="1"/>
</dbReference>
<proteinExistence type="predicted"/>
<dbReference type="SMART" id="SM00382">
    <property type="entry name" value="AAA"/>
    <property type="match status" value="1"/>
</dbReference>
<dbReference type="InterPro" id="IPR003593">
    <property type="entry name" value="AAA+_ATPase"/>
</dbReference>
<dbReference type="Gene3D" id="1.10.8.60">
    <property type="match status" value="1"/>
</dbReference>
<dbReference type="GO" id="GO:0006355">
    <property type="term" value="P:regulation of DNA-templated transcription"/>
    <property type="evidence" value="ECO:0007669"/>
    <property type="project" value="InterPro"/>
</dbReference>
<dbReference type="PROSITE" id="PS50045">
    <property type="entry name" value="SIGMA54_INTERACT_4"/>
    <property type="match status" value="1"/>
</dbReference>
<dbReference type="PROSITE" id="PS00688">
    <property type="entry name" value="SIGMA54_INTERACT_3"/>
    <property type="match status" value="1"/>
</dbReference>
<keyword evidence="8" id="KW-1185">Reference proteome</keyword>
<accession>A0A7W2EHY2</accession>
<organism evidence="7 8">
    <name type="scientific">Rugamonas fusca</name>
    <dbReference type="NCBI Taxonomy" id="2758568"/>
    <lineage>
        <taxon>Bacteria</taxon>
        <taxon>Pseudomonadati</taxon>
        <taxon>Pseudomonadota</taxon>
        <taxon>Betaproteobacteria</taxon>
        <taxon>Burkholderiales</taxon>
        <taxon>Oxalobacteraceae</taxon>
        <taxon>Telluria group</taxon>
        <taxon>Rugamonas</taxon>
    </lineage>
</organism>
<evidence type="ECO:0000256" key="4">
    <source>
        <dbReference type="ARBA" id="ARBA00023125"/>
    </source>
</evidence>
<keyword evidence="3" id="KW-0805">Transcription regulation</keyword>
<dbReference type="Pfam" id="PF06505">
    <property type="entry name" value="XylR_N"/>
    <property type="match status" value="1"/>
</dbReference>
<feature type="domain" description="Sigma-54 factor interaction" evidence="6">
    <location>
        <begin position="229"/>
        <end position="458"/>
    </location>
</feature>
<dbReference type="CDD" id="cd00009">
    <property type="entry name" value="AAA"/>
    <property type="match status" value="1"/>
</dbReference>
<dbReference type="InterPro" id="IPR058031">
    <property type="entry name" value="AAA_lid_NorR"/>
</dbReference>
<dbReference type="Gene3D" id="3.40.50.300">
    <property type="entry name" value="P-loop containing nucleotide triphosphate hydrolases"/>
    <property type="match status" value="1"/>
</dbReference>
<dbReference type="SUPFAM" id="SSF46689">
    <property type="entry name" value="Homeodomain-like"/>
    <property type="match status" value="1"/>
</dbReference>
<dbReference type="PROSITE" id="PS00675">
    <property type="entry name" value="SIGMA54_INTERACT_1"/>
    <property type="match status" value="1"/>
</dbReference>
<keyword evidence="5" id="KW-0804">Transcription</keyword>
<dbReference type="InterPro" id="IPR010523">
    <property type="entry name" value="XylR_N"/>
</dbReference>
<dbReference type="SUPFAM" id="SSF111126">
    <property type="entry name" value="Ligand-binding domain in the NO signalling and Golgi transport"/>
    <property type="match status" value="1"/>
</dbReference>
<keyword evidence="1" id="KW-0547">Nucleotide-binding</keyword>
<dbReference type="InterPro" id="IPR009057">
    <property type="entry name" value="Homeodomain-like_sf"/>
</dbReference>
<dbReference type="InterPro" id="IPR002078">
    <property type="entry name" value="Sigma_54_int"/>
</dbReference>
<comment type="caution">
    <text evidence="7">The sequence shown here is derived from an EMBL/GenBank/DDBJ whole genome shotgun (WGS) entry which is preliminary data.</text>
</comment>
<dbReference type="GO" id="GO:0043565">
    <property type="term" value="F:sequence-specific DNA binding"/>
    <property type="evidence" value="ECO:0007669"/>
    <property type="project" value="InterPro"/>
</dbReference>
<dbReference type="PROSITE" id="PS00676">
    <property type="entry name" value="SIGMA54_INTERACT_2"/>
    <property type="match status" value="1"/>
</dbReference>
<dbReference type="SUPFAM" id="SSF52540">
    <property type="entry name" value="P-loop containing nucleoside triphosphate hydrolases"/>
    <property type="match status" value="1"/>
</dbReference>
<evidence type="ECO:0000259" key="6">
    <source>
        <dbReference type="PROSITE" id="PS50045"/>
    </source>
</evidence>
<evidence type="ECO:0000313" key="7">
    <source>
        <dbReference type="EMBL" id="MBA5606100.1"/>
    </source>
</evidence>